<gene>
    <name evidence="2" type="ORF">RS030_263663</name>
</gene>
<feature type="domain" description="Clu" evidence="1">
    <location>
        <begin position="121"/>
        <end position="433"/>
    </location>
</feature>
<reference evidence="2 3" key="1">
    <citation type="submission" date="2023-10" db="EMBL/GenBank/DDBJ databases">
        <title>Comparative genomics analysis reveals potential genetic determinants of host preference in Cryptosporidium xiaoi.</title>
        <authorList>
            <person name="Xiao L."/>
            <person name="Li J."/>
        </authorList>
    </citation>
    <scope>NUCLEOTIDE SEQUENCE [LARGE SCALE GENOMIC DNA]</scope>
    <source>
        <strain evidence="2 3">52996</strain>
    </source>
</reference>
<evidence type="ECO:0000313" key="3">
    <source>
        <dbReference type="Proteomes" id="UP001311799"/>
    </source>
</evidence>
<evidence type="ECO:0000313" key="2">
    <source>
        <dbReference type="EMBL" id="KAK6588961.1"/>
    </source>
</evidence>
<proteinExistence type="predicted"/>
<keyword evidence="3" id="KW-1185">Reference proteome</keyword>
<dbReference type="InterPro" id="IPR025697">
    <property type="entry name" value="CLU_dom"/>
</dbReference>
<dbReference type="InterPro" id="IPR033646">
    <property type="entry name" value="CLU-central"/>
</dbReference>
<dbReference type="PANTHER" id="PTHR42264:SF6">
    <property type="entry name" value="TRANSMEMBRANE PROTEIN"/>
    <property type="match status" value="1"/>
</dbReference>
<protein>
    <recommendedName>
        <fullName evidence="1">Clu domain-containing protein</fullName>
    </recommendedName>
</protein>
<comment type="caution">
    <text evidence="2">The sequence shown here is derived from an EMBL/GenBank/DDBJ whole genome shotgun (WGS) entry which is preliminary data.</text>
</comment>
<dbReference type="Pfam" id="PF12807">
    <property type="entry name" value="eIF3_p135"/>
    <property type="match status" value="1"/>
</dbReference>
<dbReference type="PANTHER" id="PTHR42264">
    <property type="entry name" value="EPHRIN_REC_LIKE DOMAIN-CONTAINING PROTEIN"/>
    <property type="match status" value="1"/>
</dbReference>
<dbReference type="PROSITE" id="PS51823">
    <property type="entry name" value="CLU"/>
    <property type="match status" value="1"/>
</dbReference>
<dbReference type="EMBL" id="JAWDEY010000018">
    <property type="protein sequence ID" value="KAK6588961.1"/>
    <property type="molecule type" value="Genomic_DNA"/>
</dbReference>
<sequence length="1691" mass="195896">MESIKSPAIELPKNEKIKDTFERPEQLWSSENQDMNLDKNYILRINPDMWFEEFIDKTNCATYEREITCRNLSLLKSASRFIGKQKLKLKSTRATGTKYKSEGSIEIPDGANELELPPVSWEVSEDHPLKSILTPGPPSNTCLSNNWYQRLNWTWRDGHSNSNMGFAVDNSKFIESDLSFLKEIGMFYAAARASTVALLHCHPSFNSGVSKVYYEITSLSNPDLWSIYKPLFDDDRVFVFDSIVFTIILGSKKKGISREIAKRLYNNEFKSKKVFCDVLMQIGSRSLFSLPICAIVKYMGYSVYCEPLVPFVPKPKDILKDILKLSVIPRNEIPSLEDIGDTFHDFGVVNGKSKKEVNVLFDSLLTYNPELANQLNFAAEQLNIQGWPFPIETTDLYKCYGIKYHFKIWQHRTDGLYFIRHCGEMLPLYIDENKEAQPLKRLREEFVLTYTHSSLPSTISIPLFLNSKRGDPTNDYINIDTTKKNSGVSRHSILYNASQAMRLRLVKDLLPTINDLYVGFHDPWEITELLHNYGINIGYGLGKLAQGKVIEPIKNTAVKEIIARTIKRLWEEEMHISFKDQALVNEETIQILLIDYLNKILCNTDESNIYWNSKIIPSAVKRFQLNKLKIIITKSNIQLTPLFFSLQYHLGILFNSKVVNPDGILRLPLKIDDLCDFSEINIGSDFLFPQVKYIKYTLAHTQKLKRDSLKEQITGKNQNYSPILNLFGNHSNKNYFNNKLVSDSETQVFAWNETGIIRGYYPRIKIIIPRTIKSINICKTVLCQYIWRLRIPTWNRLFLSSSRRTREDGDEYYINNDSNKNNDDKIIKTSENYYLFSLSNVLYNPIYSNIITTGSIGVLKANLEGYATPCHPKCKPFLNNYKMEDRYIIDGKKDKNLDNVKCEWYYDCYKSLYYLLIVKRYAGESLERILFILLNIGYLTLQHNKLEECLSICHVSILYTPETPKFRVFVLSLKIQCLIRMNKLEEAIVEFNYMNTLLNQLYGDCRNCLISTKLQLCFSVLYYINGDYNNCLLNSVKVEKILTPLLREVSQDDSTHWMIMIALRFSALSTLKMGKYASTIVIGEKMLRSTIKSTKRQIYLESICRYIIGEATIRCGRYSDGLKILLNCIPELDKYLGPTHKLTIKLLMMSTGCKILLGCRDLMFPPLNLQNRETEIDNDYQYQVVYDLVCSDRQNNLVDSEICMNNNMRSNISNGVTECINMNPYWTKLPITLIYDDILIMEKSVYDMVTAKYRDEALSMCRTLLNRLITNINGFGGTLNTNNDEKQIWYNRILWVLKYEIVIAIFSIPQDDFVKLLISFKSLAVSTSSSPFVKDLTFGRNITYHKDDSRINQRFNSEISKNAAYLGIDKELIEKGGVSQRMINKRIVDFTDYGYIDYCNISTNMYENISSKNRIESGIGANSNSFGASVVMSPRQMAHKSQEKEIYWDLITSEPTMTIVEICNNIYRKIIKKELYSGYEWCTLLVKRVLSGKANTNEINIMLNLIRILLSKFHKKYIIALVYPETISTLDYTSISECNFSDKLQEKTKYGLKAYHNIYYHNIDDNNNNTMNSDNTYVNTSSTKINGINCRNIENKSRITNRGDNLRNKNDDNINSNLFIKKIESNIDYNVLPQYTSEVAADLMLPMNYGIKGVDVNKDIRWKDPYRNYKHYDSEIQTSSQYYIPRSLYEK</sequence>
<organism evidence="2 3">
    <name type="scientific">Cryptosporidium xiaoi</name>
    <dbReference type="NCBI Taxonomy" id="659607"/>
    <lineage>
        <taxon>Eukaryota</taxon>
        <taxon>Sar</taxon>
        <taxon>Alveolata</taxon>
        <taxon>Apicomplexa</taxon>
        <taxon>Conoidasida</taxon>
        <taxon>Coccidia</taxon>
        <taxon>Eucoccidiorida</taxon>
        <taxon>Eimeriorina</taxon>
        <taxon>Cryptosporidiidae</taxon>
        <taxon>Cryptosporidium</taxon>
    </lineage>
</organism>
<name>A0AAV9Y2N6_9CRYT</name>
<evidence type="ECO:0000259" key="1">
    <source>
        <dbReference type="PROSITE" id="PS51823"/>
    </source>
</evidence>
<accession>A0AAV9Y2N6</accession>
<dbReference type="Proteomes" id="UP001311799">
    <property type="component" value="Unassembled WGS sequence"/>
</dbReference>